<evidence type="ECO:0000256" key="10">
    <source>
        <dbReference type="SAM" id="MobiDB-lite"/>
    </source>
</evidence>
<evidence type="ECO:0000313" key="15">
    <source>
        <dbReference type="EMBL" id="RMX97352.1"/>
    </source>
</evidence>
<dbReference type="AlphaFoldDB" id="A0A3M6Y2U2"/>
<evidence type="ECO:0000256" key="8">
    <source>
        <dbReference type="ARBA" id="ARBA00023242"/>
    </source>
</evidence>
<protein>
    <recommendedName>
        <fullName evidence="9">Replication protein A subunit</fullName>
    </recommendedName>
</protein>
<evidence type="ECO:0000259" key="11">
    <source>
        <dbReference type="Pfam" id="PF01336"/>
    </source>
</evidence>
<evidence type="ECO:0000256" key="3">
    <source>
        <dbReference type="ARBA" id="ARBA00022705"/>
    </source>
</evidence>
<evidence type="ECO:0000256" key="9">
    <source>
        <dbReference type="RuleBase" id="RU364130"/>
    </source>
</evidence>
<keyword evidence="8 9" id="KW-0539">Nucleus</keyword>
<dbReference type="GO" id="GO:0005662">
    <property type="term" value="C:DNA replication factor A complex"/>
    <property type="evidence" value="ECO:0007669"/>
    <property type="project" value="UniProtKB-ARBA"/>
</dbReference>
<evidence type="ECO:0000256" key="1">
    <source>
        <dbReference type="ARBA" id="ARBA00004123"/>
    </source>
</evidence>
<dbReference type="GO" id="GO:0007004">
    <property type="term" value="P:telomere maintenance via telomerase"/>
    <property type="evidence" value="ECO:0007669"/>
    <property type="project" value="UniProtKB-ARBA"/>
</dbReference>
<dbReference type="GO" id="GO:0006260">
    <property type="term" value="P:DNA replication"/>
    <property type="evidence" value="ECO:0007669"/>
    <property type="project" value="UniProtKB-KW"/>
</dbReference>
<evidence type="ECO:0000256" key="6">
    <source>
        <dbReference type="ARBA" id="ARBA00022833"/>
    </source>
</evidence>
<dbReference type="PANTHER" id="PTHR47165">
    <property type="entry name" value="OS03G0429900 PROTEIN"/>
    <property type="match status" value="1"/>
</dbReference>
<feature type="domain" description="Replication protein A OB" evidence="14">
    <location>
        <begin position="371"/>
        <end position="468"/>
    </location>
</feature>
<sequence length="696" mass="78328">MFPLQCTLKRQIVNAEHVTDAGQAATRLISSGVDASASASRVTDGNQILIHQTRLPAPQTETVKNESEKMADPMSVLSVGALEQVATGELPQEPIMQCVQIKPMASQNGNERYRVVMNDSRNFIQGMLGQQSNHVIHDGKLKKGSICRLRSYQRNFVKDKHILIILELDILEEYGEPEKLGTPTALEQAGKQEEAPQDVKPQPGNIGGDGFYGNRQQQVQPQQQQQQQQQQRSMAMRTNGASGGSRGNIHPIEAITPYAHRWTIKARVTHKGEIKHWHNKNGEGKLFSVTFLDESGEIRATGFNDAVDNFYELLQKDQVYYVSNPCRVQLAKKQFSNVNHDYELTFERDTNIEKAEGDEGVPQVTYSFTNIEGLQSVDKDQNIDIIGVLQDVGEVSEIVSKTTSKPYSKRELTLVDDTGYNVRLTIWGKTAENFDTQPESVIAFKGVKVSDFGGRSLSLLSSGIMNVDPDIDRAYTLKGWYDGSGRNQQFQTHANTMSTVSATGAGANDRNQYKTIAQVRDENLGMSDDTDWFSIKATIIYVKQDNVAYPACLSDGCNKKTVEFEPGQWRCEKCDKTWDRPDYRYIMSVNVSDHTGQIWLSCFNEVGLQIMSMPANDLMQMRDDGDERRVTEAFAEANCKSFVFRCKAKMDTFQDQQRVRYQVQYANPIDFSRESKKLADIIKLYNAQEDTLFVGQ</sequence>
<feature type="domain" description="OB" evidence="11">
    <location>
        <begin position="262"/>
        <end position="335"/>
    </location>
</feature>
<proteinExistence type="inferred from homology"/>
<dbReference type="SUPFAM" id="SSF50249">
    <property type="entry name" value="Nucleic acid-binding proteins"/>
    <property type="match status" value="4"/>
</dbReference>
<dbReference type="InterPro" id="IPR004591">
    <property type="entry name" value="Rfa1"/>
</dbReference>
<name>A0A3M6Y2U2_HORWE</name>
<keyword evidence="7 9" id="KW-0238">DNA-binding</keyword>
<dbReference type="FunFam" id="2.40.50.140:FF:000090">
    <property type="entry name" value="Replication protein A subunit"/>
    <property type="match status" value="1"/>
</dbReference>
<feature type="region of interest" description="Disordered" evidence="10">
    <location>
        <begin position="186"/>
        <end position="250"/>
    </location>
</feature>
<gene>
    <name evidence="15" type="ORF">D0867_12807</name>
</gene>
<dbReference type="FunFam" id="2.40.50.140:FF:000041">
    <property type="entry name" value="Replication protein A subunit"/>
    <property type="match status" value="1"/>
</dbReference>
<dbReference type="FunFam" id="2.40.50.140:FF:000064">
    <property type="entry name" value="Replication protein A subunit"/>
    <property type="match status" value="1"/>
</dbReference>
<comment type="caution">
    <text evidence="15">The sequence shown here is derived from an EMBL/GenBank/DDBJ whole genome shotgun (WGS) entry which is preliminary data.</text>
</comment>
<comment type="function">
    <text evidence="9">As part of the replication protein A (RPA/RP-A), a single-stranded DNA-binding heterotrimeric complex, may play an essential role in DNA replication, recombination and repair. Binds and stabilizes single-stranded DNA intermediates, preventing complementary DNA reannealing and recruiting different proteins involved in DNA metabolism.</text>
</comment>
<dbReference type="FunFam" id="2.40.50.140:FF:000117">
    <property type="entry name" value="Replication protein A subunit"/>
    <property type="match status" value="1"/>
</dbReference>
<dbReference type="CDD" id="cd04475">
    <property type="entry name" value="RPA1_DBD_B"/>
    <property type="match status" value="1"/>
</dbReference>
<organism evidence="15 16">
    <name type="scientific">Hortaea werneckii</name>
    <name type="common">Black yeast</name>
    <name type="synonym">Cladosporium werneckii</name>
    <dbReference type="NCBI Taxonomy" id="91943"/>
    <lineage>
        <taxon>Eukaryota</taxon>
        <taxon>Fungi</taxon>
        <taxon>Dikarya</taxon>
        <taxon>Ascomycota</taxon>
        <taxon>Pezizomycotina</taxon>
        <taxon>Dothideomycetes</taxon>
        <taxon>Dothideomycetidae</taxon>
        <taxon>Mycosphaerellales</taxon>
        <taxon>Teratosphaeriaceae</taxon>
        <taxon>Hortaea</taxon>
    </lineage>
</organism>
<keyword evidence="5 9" id="KW-0863">Zinc-finger</keyword>
<feature type="domain" description="Replication factor A C-terminal" evidence="13">
    <location>
        <begin position="532"/>
        <end position="678"/>
    </location>
</feature>
<keyword evidence="3 9" id="KW-0235">DNA replication</keyword>
<dbReference type="VEuPathDB" id="FungiDB:BTJ68_03972"/>
<dbReference type="OrthoDB" id="1751331at2759"/>
<comment type="similarity">
    <text evidence="2 9">Belongs to the replication factor A protein 1 family.</text>
</comment>
<feature type="compositionally biased region" description="Low complexity" evidence="10">
    <location>
        <begin position="216"/>
        <end position="231"/>
    </location>
</feature>
<evidence type="ECO:0000259" key="12">
    <source>
        <dbReference type="Pfam" id="PF04057"/>
    </source>
</evidence>
<dbReference type="InterPro" id="IPR013955">
    <property type="entry name" value="Rep_factor-A_C"/>
</dbReference>
<dbReference type="Pfam" id="PF04057">
    <property type="entry name" value="Rep-A_N"/>
    <property type="match status" value="1"/>
</dbReference>
<dbReference type="CDD" id="cd04477">
    <property type="entry name" value="RPA1N"/>
    <property type="match status" value="1"/>
</dbReference>
<dbReference type="Proteomes" id="UP000271337">
    <property type="component" value="Unassembled WGS sequence"/>
</dbReference>
<dbReference type="InterPro" id="IPR004365">
    <property type="entry name" value="NA-bd_OB_tRNA"/>
</dbReference>
<dbReference type="GO" id="GO:0006281">
    <property type="term" value="P:DNA repair"/>
    <property type="evidence" value="ECO:0007669"/>
    <property type="project" value="InterPro"/>
</dbReference>
<dbReference type="InterPro" id="IPR012340">
    <property type="entry name" value="NA-bd_OB-fold"/>
</dbReference>
<dbReference type="CDD" id="cd04474">
    <property type="entry name" value="RPA1_DBD_A"/>
    <property type="match status" value="1"/>
</dbReference>
<dbReference type="GO" id="GO:0006310">
    <property type="term" value="P:DNA recombination"/>
    <property type="evidence" value="ECO:0007669"/>
    <property type="project" value="InterPro"/>
</dbReference>
<dbReference type="GO" id="GO:0008270">
    <property type="term" value="F:zinc ion binding"/>
    <property type="evidence" value="ECO:0007669"/>
    <property type="project" value="UniProtKB-KW"/>
</dbReference>
<dbReference type="Pfam" id="PF16900">
    <property type="entry name" value="REPA_OB_2"/>
    <property type="match status" value="1"/>
</dbReference>
<comment type="subunit">
    <text evidence="9">Component of the heterotrimeric canonical replication protein A complex (RPA).</text>
</comment>
<evidence type="ECO:0000259" key="14">
    <source>
        <dbReference type="Pfam" id="PF16900"/>
    </source>
</evidence>
<dbReference type="Pfam" id="PF01336">
    <property type="entry name" value="tRNA_anti-codon"/>
    <property type="match status" value="1"/>
</dbReference>
<evidence type="ECO:0000259" key="13">
    <source>
        <dbReference type="Pfam" id="PF08646"/>
    </source>
</evidence>
<evidence type="ECO:0000256" key="4">
    <source>
        <dbReference type="ARBA" id="ARBA00022723"/>
    </source>
</evidence>
<comment type="subcellular location">
    <subcellularLocation>
        <location evidence="1 9">Nucleus</location>
    </subcellularLocation>
</comment>
<dbReference type="InterPro" id="IPR047192">
    <property type="entry name" value="Euk_RPA1_DBD_C"/>
</dbReference>
<dbReference type="InterPro" id="IPR031657">
    <property type="entry name" value="REPA_OB_2"/>
</dbReference>
<dbReference type="InterPro" id="IPR007199">
    <property type="entry name" value="Rep_factor-A_N"/>
</dbReference>
<evidence type="ECO:0000256" key="5">
    <source>
        <dbReference type="ARBA" id="ARBA00022771"/>
    </source>
</evidence>
<dbReference type="PANTHER" id="PTHR47165:SF4">
    <property type="entry name" value="OS03G0429900 PROTEIN"/>
    <property type="match status" value="1"/>
</dbReference>
<accession>A0A3M6Y2U2</accession>
<dbReference type="Gene3D" id="2.40.50.140">
    <property type="entry name" value="Nucleic acid-binding proteins"/>
    <property type="match status" value="4"/>
</dbReference>
<evidence type="ECO:0000256" key="2">
    <source>
        <dbReference type="ARBA" id="ARBA00005690"/>
    </source>
</evidence>
<dbReference type="EMBL" id="QWIL01002044">
    <property type="protein sequence ID" value="RMX97352.1"/>
    <property type="molecule type" value="Genomic_DNA"/>
</dbReference>
<keyword evidence="6 9" id="KW-0862">Zinc</keyword>
<keyword evidence="4 9" id="KW-0479">Metal-binding</keyword>
<dbReference type="CDD" id="cd04476">
    <property type="entry name" value="RPA1_DBD_C"/>
    <property type="match status" value="1"/>
</dbReference>
<evidence type="ECO:0000256" key="7">
    <source>
        <dbReference type="ARBA" id="ARBA00023125"/>
    </source>
</evidence>
<reference evidence="15 16" key="1">
    <citation type="journal article" date="2018" name="BMC Genomics">
        <title>Genomic evidence for intraspecific hybridization in a clonal and extremely halotolerant yeast.</title>
        <authorList>
            <person name="Gostincar C."/>
            <person name="Stajich J.E."/>
            <person name="Zupancic J."/>
            <person name="Zalar P."/>
            <person name="Gunde-Cimerman N."/>
        </authorList>
    </citation>
    <scope>NUCLEOTIDE SEQUENCE [LARGE SCALE GENOMIC DNA]</scope>
    <source>
        <strain evidence="15 16">EXF-6669</strain>
    </source>
</reference>
<evidence type="ECO:0000313" key="16">
    <source>
        <dbReference type="Proteomes" id="UP000271337"/>
    </source>
</evidence>
<dbReference type="Pfam" id="PF08646">
    <property type="entry name" value="Rep_fac-A_C"/>
    <property type="match status" value="1"/>
</dbReference>
<dbReference type="GO" id="GO:0000781">
    <property type="term" value="C:chromosome, telomeric region"/>
    <property type="evidence" value="ECO:0007669"/>
    <property type="project" value="UniProtKB-ARBA"/>
</dbReference>
<dbReference type="GO" id="GO:0003697">
    <property type="term" value="F:single-stranded DNA binding"/>
    <property type="evidence" value="ECO:0007669"/>
    <property type="project" value="UniProtKB-ARBA"/>
</dbReference>
<dbReference type="NCBIfam" id="TIGR00617">
    <property type="entry name" value="rpa1"/>
    <property type="match status" value="1"/>
</dbReference>
<feature type="domain" description="Replication factor-A protein 1 N-terminal" evidence="12">
    <location>
        <begin position="77"/>
        <end position="172"/>
    </location>
</feature>